<name>A0A370HLQ4_9HYPH</name>
<feature type="transmembrane region" description="Helical" evidence="1">
    <location>
        <begin position="115"/>
        <end position="133"/>
    </location>
</feature>
<dbReference type="InterPro" id="IPR049177">
    <property type="entry name" value="MgtC_SapB_SrpB_YhiD_N"/>
</dbReference>
<feature type="transmembrane region" description="Helical" evidence="1">
    <location>
        <begin position="335"/>
        <end position="357"/>
    </location>
</feature>
<comment type="caution">
    <text evidence="4">The sequence shown here is derived from an EMBL/GenBank/DDBJ whole genome shotgun (WGS) entry which is preliminary data.</text>
</comment>
<dbReference type="InterPro" id="IPR025105">
    <property type="entry name" value="DUF4010"/>
</dbReference>
<accession>A0A370HLQ4</accession>
<feature type="domain" description="DUF4010" evidence="3">
    <location>
        <begin position="183"/>
        <end position="392"/>
    </location>
</feature>
<feature type="transmembrane region" description="Helical" evidence="1">
    <location>
        <begin position="269"/>
        <end position="288"/>
    </location>
</feature>
<evidence type="ECO:0000313" key="4">
    <source>
        <dbReference type="EMBL" id="RDI59115.1"/>
    </source>
</evidence>
<dbReference type="Pfam" id="PF02308">
    <property type="entry name" value="MgtC"/>
    <property type="match status" value="1"/>
</dbReference>
<keyword evidence="5" id="KW-1185">Reference proteome</keyword>
<feature type="transmembrane region" description="Helical" evidence="1">
    <location>
        <begin position="63"/>
        <end position="82"/>
    </location>
</feature>
<sequence>MTDSPLLLRLAVALAIGLMIGLERGWKQREEPEGERAAGLRTYTLTALLGGLCAILSGQTHPAFLALSFFGFAIAFSAFSWLQAKAESNFSVTGVVAGLLTFVLGAYAILGDLRIAAAAGVTVMAILALKQPLHSWLRRITWLEVRSVLILLAMTFLALPLLPNRAVDPWGAINPAEIWLLAILIAAISFAGYIAVRIMGSQVGVALAAAAGGLASSTATTVTLARMAREHPAASPLLAAGILLSGAVMVGRVFLVASALNGALLLPMAWPLGAAGLVLLTVAGLLFLTNRSGDEEHPDLQIRNPFDLGMALKLAGLIALISLLTKWVGAGAGDFGLTALAAVSGIADVDAITLSLARESRNGIALTSAALGISIAVAVNTLVKAGMSFAFGTRIAGWIVAAASVAAIGAGAAAFAFAGFSE</sequence>
<gene>
    <name evidence="4" type="ORF">DES45_10426</name>
</gene>
<feature type="transmembrane region" description="Helical" evidence="1">
    <location>
        <begin position="145"/>
        <end position="163"/>
    </location>
</feature>
<evidence type="ECO:0000259" key="3">
    <source>
        <dbReference type="Pfam" id="PF13194"/>
    </source>
</evidence>
<dbReference type="RefSeq" id="WP_114770027.1">
    <property type="nucleotide sequence ID" value="NZ_QQBB01000004.1"/>
</dbReference>
<keyword evidence="1" id="KW-0472">Membrane</keyword>
<evidence type="ECO:0000259" key="2">
    <source>
        <dbReference type="Pfam" id="PF02308"/>
    </source>
</evidence>
<feature type="transmembrane region" description="Helical" evidence="1">
    <location>
        <begin position="237"/>
        <end position="257"/>
    </location>
</feature>
<dbReference type="Pfam" id="PF13194">
    <property type="entry name" value="DUF4010"/>
    <property type="match status" value="1"/>
</dbReference>
<reference evidence="4 5" key="1">
    <citation type="submission" date="2018-07" db="EMBL/GenBank/DDBJ databases">
        <title>Genomic Encyclopedia of Type Strains, Phase IV (KMG-IV): sequencing the most valuable type-strain genomes for metagenomic binning, comparative biology and taxonomic classification.</title>
        <authorList>
            <person name="Goeker M."/>
        </authorList>
    </citation>
    <scope>NUCLEOTIDE SEQUENCE [LARGE SCALE GENOMIC DNA]</scope>
    <source>
        <strain evidence="4 5">DSM 14364</strain>
    </source>
</reference>
<organism evidence="4 5">
    <name type="scientific">Microvirga subterranea</name>
    <dbReference type="NCBI Taxonomy" id="186651"/>
    <lineage>
        <taxon>Bacteria</taxon>
        <taxon>Pseudomonadati</taxon>
        <taxon>Pseudomonadota</taxon>
        <taxon>Alphaproteobacteria</taxon>
        <taxon>Hyphomicrobiales</taxon>
        <taxon>Methylobacteriaceae</taxon>
        <taxon>Microvirga</taxon>
    </lineage>
</organism>
<proteinExistence type="predicted"/>
<protein>
    <submittedName>
        <fullName evidence="4">Uncharacterized membrane protein (DUF4010 family)</fullName>
    </submittedName>
</protein>
<feature type="transmembrane region" description="Helical" evidence="1">
    <location>
        <begin position="38"/>
        <end position="57"/>
    </location>
</feature>
<feature type="transmembrane region" description="Helical" evidence="1">
    <location>
        <begin position="395"/>
        <end position="420"/>
    </location>
</feature>
<feature type="transmembrane region" description="Helical" evidence="1">
    <location>
        <begin position="178"/>
        <end position="196"/>
    </location>
</feature>
<feature type="domain" description="MgtC/SapB/SrpB/YhiD N-terminal" evidence="2">
    <location>
        <begin position="10"/>
        <end position="135"/>
    </location>
</feature>
<dbReference type="PANTHER" id="PTHR39084:SF1">
    <property type="entry name" value="DUF4010 DOMAIN-CONTAINING PROTEIN"/>
    <property type="match status" value="1"/>
</dbReference>
<evidence type="ECO:0000313" key="5">
    <source>
        <dbReference type="Proteomes" id="UP000254925"/>
    </source>
</evidence>
<dbReference type="Proteomes" id="UP000254925">
    <property type="component" value="Unassembled WGS sequence"/>
</dbReference>
<dbReference type="PANTHER" id="PTHR39084">
    <property type="entry name" value="MEMBRANE PROTEIN-RELATED"/>
    <property type="match status" value="1"/>
</dbReference>
<feature type="transmembrane region" description="Helical" evidence="1">
    <location>
        <begin position="308"/>
        <end position="328"/>
    </location>
</feature>
<keyword evidence="1" id="KW-0812">Transmembrane</keyword>
<evidence type="ECO:0000256" key="1">
    <source>
        <dbReference type="SAM" id="Phobius"/>
    </source>
</evidence>
<feature type="transmembrane region" description="Helical" evidence="1">
    <location>
        <begin position="363"/>
        <end position="383"/>
    </location>
</feature>
<feature type="transmembrane region" description="Helical" evidence="1">
    <location>
        <begin position="6"/>
        <end position="26"/>
    </location>
</feature>
<dbReference type="OrthoDB" id="9813718at2"/>
<feature type="transmembrane region" description="Helical" evidence="1">
    <location>
        <begin position="89"/>
        <end position="109"/>
    </location>
</feature>
<dbReference type="EMBL" id="QQBB01000004">
    <property type="protein sequence ID" value="RDI59115.1"/>
    <property type="molecule type" value="Genomic_DNA"/>
</dbReference>
<dbReference type="AlphaFoldDB" id="A0A370HLQ4"/>
<keyword evidence="1" id="KW-1133">Transmembrane helix</keyword>